<organism evidence="2 3">
    <name type="scientific">Chitinophaga varians</name>
    <dbReference type="NCBI Taxonomy" id="2202339"/>
    <lineage>
        <taxon>Bacteria</taxon>
        <taxon>Pseudomonadati</taxon>
        <taxon>Bacteroidota</taxon>
        <taxon>Chitinophagia</taxon>
        <taxon>Chitinophagales</taxon>
        <taxon>Chitinophagaceae</taxon>
        <taxon>Chitinophaga</taxon>
    </lineage>
</organism>
<reference evidence="2 3" key="1">
    <citation type="submission" date="2020-04" db="EMBL/GenBank/DDBJ databases">
        <authorList>
            <person name="Yin C."/>
        </authorList>
    </citation>
    <scope>NUCLEOTIDE SEQUENCE [LARGE SCALE GENOMIC DNA]</scope>
    <source>
        <strain evidence="2 3">Ae27</strain>
    </source>
</reference>
<dbReference type="PROSITE" id="PS50995">
    <property type="entry name" value="HTH_MARR_2"/>
    <property type="match status" value="1"/>
</dbReference>
<dbReference type="Pfam" id="PF13463">
    <property type="entry name" value="HTH_27"/>
    <property type="match status" value="1"/>
</dbReference>
<dbReference type="InterPro" id="IPR036388">
    <property type="entry name" value="WH-like_DNA-bd_sf"/>
</dbReference>
<dbReference type="SUPFAM" id="SSF46785">
    <property type="entry name" value="Winged helix' DNA-binding domain"/>
    <property type="match status" value="1"/>
</dbReference>
<evidence type="ECO:0000313" key="3">
    <source>
        <dbReference type="Proteomes" id="UP000570474"/>
    </source>
</evidence>
<keyword evidence="3" id="KW-1185">Reference proteome</keyword>
<comment type="caution">
    <text evidence="2">The sequence shown here is derived from an EMBL/GenBank/DDBJ whole genome shotgun (WGS) entry which is preliminary data.</text>
</comment>
<dbReference type="InterPro" id="IPR036390">
    <property type="entry name" value="WH_DNA-bd_sf"/>
</dbReference>
<dbReference type="Proteomes" id="UP000570474">
    <property type="component" value="Unassembled WGS sequence"/>
</dbReference>
<evidence type="ECO:0000259" key="1">
    <source>
        <dbReference type="PROSITE" id="PS50995"/>
    </source>
</evidence>
<accession>A0A847RWY0</accession>
<gene>
    <name evidence="2" type="ORF">HGH92_19250</name>
</gene>
<feature type="domain" description="HTH marR-type" evidence="1">
    <location>
        <begin position="47"/>
        <end position="184"/>
    </location>
</feature>
<dbReference type="EMBL" id="JABAIA010000002">
    <property type="protein sequence ID" value="NLR66454.1"/>
    <property type="molecule type" value="Genomic_DNA"/>
</dbReference>
<sequence length="247" mass="28466">MTPLVELITAWEAYAGQADKPAVTDFCAQYLRKQAKKKKDKSKESPAPDMDGLISELIGRMSGMHTIYAKIMMKEWPDIELEWFYLLNIIKYKKEARKTDIISLCMMEQSTGIDILNRMKKKALITEKSDPADKRAKLINITEKGNTLLHKIGSSLFKVSYILYHDVEEEDKQALIRIIGQVHARSRPLLAEGRHRKLDDILVERYGKAALTEVGDAFAQLVKQREKMLAERRKEEPIDDIIRSLYK</sequence>
<proteinExistence type="predicted"/>
<dbReference type="AlphaFoldDB" id="A0A847RWY0"/>
<dbReference type="InterPro" id="IPR000835">
    <property type="entry name" value="HTH_MarR-typ"/>
</dbReference>
<protein>
    <submittedName>
        <fullName evidence="2">MarR family transcriptional regulator</fullName>
    </submittedName>
</protein>
<dbReference type="GO" id="GO:0003700">
    <property type="term" value="F:DNA-binding transcription factor activity"/>
    <property type="evidence" value="ECO:0007669"/>
    <property type="project" value="InterPro"/>
</dbReference>
<evidence type="ECO:0000313" key="2">
    <source>
        <dbReference type="EMBL" id="NLR66454.1"/>
    </source>
</evidence>
<name>A0A847RWY0_9BACT</name>
<dbReference type="RefSeq" id="WP_168872380.1">
    <property type="nucleotide sequence ID" value="NZ_JABAIA010000002.1"/>
</dbReference>
<dbReference type="Gene3D" id="1.10.10.10">
    <property type="entry name" value="Winged helix-like DNA-binding domain superfamily/Winged helix DNA-binding domain"/>
    <property type="match status" value="1"/>
</dbReference>